<evidence type="ECO:0000256" key="1">
    <source>
        <dbReference type="SAM" id="MobiDB-lite"/>
    </source>
</evidence>
<keyword evidence="3" id="KW-1185">Reference proteome</keyword>
<name>A0A5C5XQC2_9BACT</name>
<dbReference type="Proteomes" id="UP000318053">
    <property type="component" value="Unassembled WGS sequence"/>
</dbReference>
<gene>
    <name evidence="2" type="ORF">CA85_38140</name>
</gene>
<feature type="region of interest" description="Disordered" evidence="1">
    <location>
        <begin position="87"/>
        <end position="109"/>
    </location>
</feature>
<feature type="region of interest" description="Disordered" evidence="1">
    <location>
        <begin position="147"/>
        <end position="206"/>
    </location>
</feature>
<evidence type="ECO:0000313" key="3">
    <source>
        <dbReference type="Proteomes" id="UP000318053"/>
    </source>
</evidence>
<protein>
    <submittedName>
        <fullName evidence="2">Uncharacterized protein</fullName>
    </submittedName>
</protein>
<comment type="caution">
    <text evidence="2">The sequence shown here is derived from an EMBL/GenBank/DDBJ whole genome shotgun (WGS) entry which is preliminary data.</text>
</comment>
<dbReference type="RefSeq" id="WP_186775029.1">
    <property type="nucleotide sequence ID" value="NZ_SJPK01000010.1"/>
</dbReference>
<sequence>MAVRLSVLMLHPPGGGSTWHAHSDDMLGHLLGRPGLDVTLLERLPRSGEDSTETLALESIGGHIACLAWQDAADVLADLDRAGRPMVRRPHAGDPDCDQELAEPESAPPGRIYFFDMRRRGDAEAVLTELHKLLQTLQVSTFQIASASQPGGAPKAKETVSAPHRSPQPVSPPPRPKRSETRSATPTAPPADDLDRLVDELDAFDG</sequence>
<evidence type="ECO:0000313" key="2">
    <source>
        <dbReference type="EMBL" id="TWT64681.1"/>
    </source>
</evidence>
<proteinExistence type="predicted"/>
<dbReference type="AlphaFoldDB" id="A0A5C5XQC2"/>
<dbReference type="EMBL" id="SJPK01000010">
    <property type="protein sequence ID" value="TWT64681.1"/>
    <property type="molecule type" value="Genomic_DNA"/>
</dbReference>
<organism evidence="2 3">
    <name type="scientific">Allorhodopirellula solitaria</name>
    <dbReference type="NCBI Taxonomy" id="2527987"/>
    <lineage>
        <taxon>Bacteria</taxon>
        <taxon>Pseudomonadati</taxon>
        <taxon>Planctomycetota</taxon>
        <taxon>Planctomycetia</taxon>
        <taxon>Pirellulales</taxon>
        <taxon>Pirellulaceae</taxon>
        <taxon>Allorhodopirellula</taxon>
    </lineage>
</organism>
<reference evidence="2 3" key="1">
    <citation type="submission" date="2019-02" db="EMBL/GenBank/DDBJ databases">
        <title>Deep-cultivation of Planctomycetes and their phenomic and genomic characterization uncovers novel biology.</title>
        <authorList>
            <person name="Wiegand S."/>
            <person name="Jogler M."/>
            <person name="Boedeker C."/>
            <person name="Pinto D."/>
            <person name="Vollmers J."/>
            <person name="Rivas-Marin E."/>
            <person name="Kohn T."/>
            <person name="Peeters S.H."/>
            <person name="Heuer A."/>
            <person name="Rast P."/>
            <person name="Oberbeckmann S."/>
            <person name="Bunk B."/>
            <person name="Jeske O."/>
            <person name="Meyerdierks A."/>
            <person name="Storesund J.E."/>
            <person name="Kallscheuer N."/>
            <person name="Luecker S."/>
            <person name="Lage O.M."/>
            <person name="Pohl T."/>
            <person name="Merkel B.J."/>
            <person name="Hornburger P."/>
            <person name="Mueller R.-W."/>
            <person name="Bruemmer F."/>
            <person name="Labrenz M."/>
            <person name="Spormann A.M."/>
            <person name="Op Den Camp H."/>
            <person name="Overmann J."/>
            <person name="Amann R."/>
            <person name="Jetten M.S.M."/>
            <person name="Mascher T."/>
            <person name="Medema M.H."/>
            <person name="Devos D.P."/>
            <person name="Kaster A.-K."/>
            <person name="Ovreas L."/>
            <person name="Rohde M."/>
            <person name="Galperin M.Y."/>
            <person name="Jogler C."/>
        </authorList>
    </citation>
    <scope>NUCLEOTIDE SEQUENCE [LARGE SCALE GENOMIC DNA]</scope>
    <source>
        <strain evidence="2 3">CA85</strain>
    </source>
</reference>
<accession>A0A5C5XQC2</accession>